<reference evidence="1" key="2">
    <citation type="submission" date="2020-09" db="EMBL/GenBank/DDBJ databases">
        <authorList>
            <person name="Sun Q."/>
            <person name="Sedlacek I."/>
        </authorList>
    </citation>
    <scope>NUCLEOTIDE SEQUENCE</scope>
    <source>
        <strain evidence="1">CCM 7905</strain>
    </source>
</reference>
<protein>
    <submittedName>
        <fullName evidence="1">Uncharacterized protein</fullName>
    </submittedName>
</protein>
<sequence>MPVQVDFEMLEGLSRTERVEHIRRRIASSPTAEKSVLPVPSALASLLPHGGLVRGSVVSVSGAGSLLVGMLASVTGSGRHAAVIGCPRLGLLAATEHGADLSRCAWIPDPGDDPVEIAAVLLDGLDLVVLGLGGASVPPSRTRAVIARARNKGSTLIVTDGQWDGAELRLDARVDGYGGLGAGNEVGHGRVRSLRLAVQVSSRSSQPRIGHFDVASAGGRVEWTENRRPQLAAI</sequence>
<dbReference type="AlphaFoldDB" id="A0A917D958"/>
<organism evidence="1 2">
    <name type="scientific">Rhodococcoides trifolii</name>
    <dbReference type="NCBI Taxonomy" id="908250"/>
    <lineage>
        <taxon>Bacteria</taxon>
        <taxon>Bacillati</taxon>
        <taxon>Actinomycetota</taxon>
        <taxon>Actinomycetes</taxon>
        <taxon>Mycobacteriales</taxon>
        <taxon>Nocardiaceae</taxon>
        <taxon>Rhodococcoides</taxon>
    </lineage>
</organism>
<name>A0A917D958_9NOCA</name>
<accession>A0A917D958</accession>
<dbReference type="EMBL" id="BMCU01000003">
    <property type="protein sequence ID" value="GGG13753.1"/>
    <property type="molecule type" value="Genomic_DNA"/>
</dbReference>
<keyword evidence="2" id="KW-1185">Reference proteome</keyword>
<proteinExistence type="predicted"/>
<evidence type="ECO:0000313" key="1">
    <source>
        <dbReference type="EMBL" id="GGG13753.1"/>
    </source>
</evidence>
<gene>
    <name evidence="1" type="ORF">GCM10007304_29760</name>
</gene>
<dbReference type="RefSeq" id="WP_188545635.1">
    <property type="nucleotide sequence ID" value="NZ_BMCU01000003.1"/>
</dbReference>
<evidence type="ECO:0000313" key="2">
    <source>
        <dbReference type="Proteomes" id="UP000654257"/>
    </source>
</evidence>
<comment type="caution">
    <text evidence="1">The sequence shown here is derived from an EMBL/GenBank/DDBJ whole genome shotgun (WGS) entry which is preliminary data.</text>
</comment>
<dbReference type="Proteomes" id="UP000654257">
    <property type="component" value="Unassembled WGS sequence"/>
</dbReference>
<reference evidence="1" key="1">
    <citation type="journal article" date="2014" name="Int. J. Syst. Evol. Microbiol.">
        <title>Complete genome sequence of Corynebacterium casei LMG S-19264T (=DSM 44701T), isolated from a smear-ripened cheese.</title>
        <authorList>
            <consortium name="US DOE Joint Genome Institute (JGI-PGF)"/>
            <person name="Walter F."/>
            <person name="Albersmeier A."/>
            <person name="Kalinowski J."/>
            <person name="Ruckert C."/>
        </authorList>
    </citation>
    <scope>NUCLEOTIDE SEQUENCE</scope>
    <source>
        <strain evidence="1">CCM 7905</strain>
    </source>
</reference>